<organism evidence="1 2">
    <name type="scientific">Methylocaldum szegediense</name>
    <dbReference type="NCBI Taxonomy" id="73780"/>
    <lineage>
        <taxon>Bacteria</taxon>
        <taxon>Pseudomonadati</taxon>
        <taxon>Pseudomonadota</taxon>
        <taxon>Gammaproteobacteria</taxon>
        <taxon>Methylococcales</taxon>
        <taxon>Methylococcaceae</taxon>
        <taxon>Methylocaldum</taxon>
    </lineage>
</organism>
<reference evidence="1 2" key="1">
    <citation type="submission" date="2023-03" db="EMBL/GenBank/DDBJ databases">
        <authorList>
            <person name="Pearce D."/>
        </authorList>
    </citation>
    <scope>NUCLEOTIDE SEQUENCE [LARGE SCALE GENOMIC DNA]</scope>
    <source>
        <strain evidence="1">Msz</strain>
    </source>
</reference>
<gene>
    <name evidence="1" type="ORF">MSZNOR_3651</name>
</gene>
<proteinExistence type="predicted"/>
<name>A0ABM9I5U4_9GAMM</name>
<accession>A0ABM9I5U4</accession>
<protein>
    <submittedName>
        <fullName evidence="1">Uncharacterized protein</fullName>
    </submittedName>
</protein>
<dbReference type="EMBL" id="OX458333">
    <property type="protein sequence ID" value="CAI8911477.1"/>
    <property type="molecule type" value="Genomic_DNA"/>
</dbReference>
<dbReference type="Proteomes" id="UP001162030">
    <property type="component" value="Chromosome"/>
</dbReference>
<evidence type="ECO:0000313" key="2">
    <source>
        <dbReference type="Proteomes" id="UP001162030"/>
    </source>
</evidence>
<keyword evidence="2" id="KW-1185">Reference proteome</keyword>
<evidence type="ECO:0000313" key="1">
    <source>
        <dbReference type="EMBL" id="CAI8911477.1"/>
    </source>
</evidence>
<sequence>MTFLATCLDSHPSTYLNLLAKSFKMRASHQPVTYSAGLYPNELICRNSKTSASSIRPMSMSTATASAIPSFSRTATSRPWTCLPSTLTFNSESPETTKINAGACRIRLAYEHPMEPLILSRFRTAADSMSK</sequence>